<dbReference type="Pfam" id="PF01032">
    <property type="entry name" value="FecCD"/>
    <property type="match status" value="1"/>
</dbReference>
<feature type="transmembrane region" description="Helical" evidence="8">
    <location>
        <begin position="48"/>
        <end position="70"/>
    </location>
</feature>
<dbReference type="SUPFAM" id="SSF81345">
    <property type="entry name" value="ABC transporter involved in vitamin B12 uptake, BtuC"/>
    <property type="match status" value="1"/>
</dbReference>
<evidence type="ECO:0000313" key="10">
    <source>
        <dbReference type="EMBL" id="MCX7469032.1"/>
    </source>
</evidence>
<evidence type="ECO:0000256" key="7">
    <source>
        <dbReference type="ARBA" id="ARBA00023136"/>
    </source>
</evidence>
<dbReference type="GO" id="GO:0033214">
    <property type="term" value="P:siderophore-iron import into cell"/>
    <property type="evidence" value="ECO:0007669"/>
    <property type="project" value="TreeGrafter"/>
</dbReference>
<evidence type="ECO:0000313" key="12">
    <source>
        <dbReference type="Proteomes" id="UP001081709"/>
    </source>
</evidence>
<dbReference type="EMBL" id="JAPMKV010000005">
    <property type="protein sequence ID" value="MCX7445472.1"/>
    <property type="molecule type" value="Genomic_DNA"/>
</dbReference>
<dbReference type="EMBL" id="JAPMKU010000004">
    <property type="protein sequence ID" value="MCX7469032.1"/>
    <property type="molecule type" value="Genomic_DNA"/>
</dbReference>
<evidence type="ECO:0000313" key="11">
    <source>
        <dbReference type="Proteomes" id="UP001071478"/>
    </source>
</evidence>
<dbReference type="PANTHER" id="PTHR30472:SF24">
    <property type="entry name" value="FERRIC ENTEROBACTIN TRANSPORT SYSTEM PERMEASE PROTEIN FEPG"/>
    <property type="match status" value="1"/>
</dbReference>
<proteinExistence type="inferred from homology"/>
<evidence type="ECO:0000256" key="1">
    <source>
        <dbReference type="ARBA" id="ARBA00004651"/>
    </source>
</evidence>
<evidence type="ECO:0000256" key="3">
    <source>
        <dbReference type="ARBA" id="ARBA00022448"/>
    </source>
</evidence>
<keyword evidence="5 8" id="KW-0812">Transmembrane</keyword>
<feature type="transmembrane region" description="Helical" evidence="8">
    <location>
        <begin position="187"/>
        <end position="205"/>
    </location>
</feature>
<feature type="transmembrane region" description="Helical" evidence="8">
    <location>
        <begin position="274"/>
        <end position="294"/>
    </location>
</feature>
<keyword evidence="7 8" id="KW-0472">Membrane</keyword>
<evidence type="ECO:0000313" key="9">
    <source>
        <dbReference type="EMBL" id="MCX7445472.1"/>
    </source>
</evidence>
<keyword evidence="12" id="KW-1185">Reference proteome</keyword>
<evidence type="ECO:0000256" key="4">
    <source>
        <dbReference type="ARBA" id="ARBA00022475"/>
    </source>
</evidence>
<feature type="transmembrane region" description="Helical" evidence="8">
    <location>
        <begin position="82"/>
        <end position="101"/>
    </location>
</feature>
<dbReference type="PANTHER" id="PTHR30472">
    <property type="entry name" value="FERRIC ENTEROBACTIN TRANSPORT SYSTEM PERMEASE PROTEIN"/>
    <property type="match status" value="1"/>
</dbReference>
<dbReference type="Gene3D" id="1.10.3470.10">
    <property type="entry name" value="ABC transporter involved in vitamin B12 uptake, BtuC"/>
    <property type="match status" value="1"/>
</dbReference>
<protein>
    <submittedName>
        <fullName evidence="10">Iron ABC transporter permease</fullName>
    </submittedName>
</protein>
<comment type="similarity">
    <text evidence="2">Belongs to the binding-protein-dependent transport system permease family. FecCD subfamily.</text>
</comment>
<sequence>MIICAAVVAFIGYALLLATGPVSFTVPELIEVLTGGGTRTQITVVWELRLPIAVATVTTGALLGTAGAWTQTAVRNPLASPDVMGISGGAAVAVVAGTIFLPVQNHASMSVFWWRFILAALGALTVIVLLWVLSGSANGTRLVLTGVGISLFSHQAVRFMLSRTDLRETADAQTWLAGSTGLVREPALTPLFLGALPFLLIGMYFSRDLPILIHGDVTATVLGVDAAVVRSMMIIAATGLAAVCVSVTGPIGFVALVAPQLARILAGAPTPPPYASASVGAAMMTLCAVSVNLLPAPVPVGTLTSALGGVALTMLVVRMGRTQSHDPRKN</sequence>
<evidence type="ECO:0000256" key="2">
    <source>
        <dbReference type="ARBA" id="ARBA00007935"/>
    </source>
</evidence>
<dbReference type="GO" id="GO:0005886">
    <property type="term" value="C:plasma membrane"/>
    <property type="evidence" value="ECO:0007669"/>
    <property type="project" value="UniProtKB-SubCell"/>
</dbReference>
<dbReference type="InterPro" id="IPR000522">
    <property type="entry name" value="ABC_transptr_permease_BtuC"/>
</dbReference>
<comment type="caution">
    <text evidence="10">The sequence shown here is derived from an EMBL/GenBank/DDBJ whole genome shotgun (WGS) entry which is preliminary data.</text>
</comment>
<feature type="transmembrane region" description="Helical" evidence="8">
    <location>
        <begin position="113"/>
        <end position="133"/>
    </location>
</feature>
<comment type="subcellular location">
    <subcellularLocation>
        <location evidence="1">Cell membrane</location>
        <topology evidence="1">Multi-pass membrane protein</topology>
    </subcellularLocation>
</comment>
<accession>A0A9Q4C9G5</accession>
<dbReference type="InterPro" id="IPR037294">
    <property type="entry name" value="ABC_BtuC-like"/>
</dbReference>
<evidence type="ECO:0000256" key="5">
    <source>
        <dbReference type="ARBA" id="ARBA00022692"/>
    </source>
</evidence>
<feature type="transmembrane region" description="Helical" evidence="8">
    <location>
        <begin position="240"/>
        <end position="262"/>
    </location>
</feature>
<dbReference type="RefSeq" id="WP_248086050.1">
    <property type="nucleotide sequence ID" value="NZ_JAENIQ020000004.1"/>
</dbReference>
<gene>
    <name evidence="9" type="ORF">OS125_09505</name>
    <name evidence="10" type="ORF">OS129_09115</name>
</gene>
<name>A0A9Q4C9G5_9CORY</name>
<keyword evidence="3" id="KW-0813">Transport</keyword>
<dbReference type="CDD" id="cd06550">
    <property type="entry name" value="TM_ABC_iron-siderophores_like"/>
    <property type="match status" value="1"/>
</dbReference>
<feature type="transmembrane region" description="Helical" evidence="8">
    <location>
        <begin position="300"/>
        <end position="320"/>
    </location>
</feature>
<dbReference type="AlphaFoldDB" id="A0A9Q4C9G5"/>
<dbReference type="Proteomes" id="UP001081709">
    <property type="component" value="Unassembled WGS sequence"/>
</dbReference>
<dbReference type="GO" id="GO:0022857">
    <property type="term" value="F:transmembrane transporter activity"/>
    <property type="evidence" value="ECO:0007669"/>
    <property type="project" value="InterPro"/>
</dbReference>
<dbReference type="Proteomes" id="UP001071478">
    <property type="component" value="Unassembled WGS sequence"/>
</dbReference>
<keyword evidence="4" id="KW-1003">Cell membrane</keyword>
<evidence type="ECO:0000256" key="6">
    <source>
        <dbReference type="ARBA" id="ARBA00022989"/>
    </source>
</evidence>
<organism evidence="10 11">
    <name type="scientific">Corynebacterium pygosceleis</name>
    <dbReference type="NCBI Taxonomy" id="2800406"/>
    <lineage>
        <taxon>Bacteria</taxon>
        <taxon>Bacillati</taxon>
        <taxon>Actinomycetota</taxon>
        <taxon>Actinomycetes</taxon>
        <taxon>Mycobacteriales</taxon>
        <taxon>Corynebacteriaceae</taxon>
        <taxon>Corynebacterium</taxon>
    </lineage>
</organism>
<reference evidence="10" key="1">
    <citation type="submission" date="2022-11" db="EMBL/GenBank/DDBJ databases">
        <title>Corynebacterium sp. isolated from Penguins.</title>
        <authorList>
            <person name="Sedlar K."/>
            <person name="Svec P."/>
        </authorList>
    </citation>
    <scope>NUCLEOTIDE SEQUENCE</scope>
    <source>
        <strain evidence="9">P7003</strain>
        <strain evidence="10">P7374</strain>
    </source>
</reference>
<keyword evidence="6 8" id="KW-1133">Transmembrane helix</keyword>
<evidence type="ECO:0000256" key="8">
    <source>
        <dbReference type="SAM" id="Phobius"/>
    </source>
</evidence>